<sequence length="54" mass="6102">MGRKLRLRNVMTSHSGEAKTTSSQWTASMARPVRNHNRDCQSLQCQVNPSSDLE</sequence>
<proteinExistence type="predicted"/>
<keyword evidence="3" id="KW-1185">Reference proteome</keyword>
<reference evidence="2" key="1">
    <citation type="submission" date="2021-06" db="EMBL/GenBank/DDBJ databases">
        <title>Parelaphostrongylus tenuis whole genome reference sequence.</title>
        <authorList>
            <person name="Garwood T.J."/>
            <person name="Larsen P.A."/>
            <person name="Fountain-Jones N.M."/>
            <person name="Garbe J.R."/>
            <person name="Macchietto M.G."/>
            <person name="Kania S.A."/>
            <person name="Gerhold R.W."/>
            <person name="Richards J.E."/>
            <person name="Wolf T.M."/>
        </authorList>
    </citation>
    <scope>NUCLEOTIDE SEQUENCE</scope>
    <source>
        <strain evidence="2">MNPRO001-30</strain>
        <tissue evidence="2">Meninges</tissue>
    </source>
</reference>
<evidence type="ECO:0000313" key="3">
    <source>
        <dbReference type="Proteomes" id="UP001196413"/>
    </source>
</evidence>
<gene>
    <name evidence="2" type="ORF">KIN20_010217</name>
</gene>
<evidence type="ECO:0000313" key="2">
    <source>
        <dbReference type="EMBL" id="KAJ1353567.1"/>
    </source>
</evidence>
<dbReference type="AlphaFoldDB" id="A0AAD5M7L0"/>
<evidence type="ECO:0000256" key="1">
    <source>
        <dbReference type="SAM" id="MobiDB-lite"/>
    </source>
</evidence>
<dbReference type="EMBL" id="JAHQIW010001748">
    <property type="protein sequence ID" value="KAJ1353567.1"/>
    <property type="molecule type" value="Genomic_DNA"/>
</dbReference>
<organism evidence="2 3">
    <name type="scientific">Parelaphostrongylus tenuis</name>
    <name type="common">Meningeal worm</name>
    <dbReference type="NCBI Taxonomy" id="148309"/>
    <lineage>
        <taxon>Eukaryota</taxon>
        <taxon>Metazoa</taxon>
        <taxon>Ecdysozoa</taxon>
        <taxon>Nematoda</taxon>
        <taxon>Chromadorea</taxon>
        <taxon>Rhabditida</taxon>
        <taxon>Rhabditina</taxon>
        <taxon>Rhabditomorpha</taxon>
        <taxon>Strongyloidea</taxon>
        <taxon>Metastrongylidae</taxon>
        <taxon>Parelaphostrongylus</taxon>
    </lineage>
</organism>
<feature type="compositionally biased region" description="Polar residues" evidence="1">
    <location>
        <begin position="10"/>
        <end position="27"/>
    </location>
</feature>
<name>A0AAD5M7L0_PARTN</name>
<protein>
    <submittedName>
        <fullName evidence="2">Uncharacterized protein</fullName>
    </submittedName>
</protein>
<comment type="caution">
    <text evidence="2">The sequence shown here is derived from an EMBL/GenBank/DDBJ whole genome shotgun (WGS) entry which is preliminary data.</text>
</comment>
<feature type="region of interest" description="Disordered" evidence="1">
    <location>
        <begin position="1"/>
        <end position="54"/>
    </location>
</feature>
<accession>A0AAD5M7L0</accession>
<feature type="compositionally biased region" description="Polar residues" evidence="1">
    <location>
        <begin position="40"/>
        <end position="54"/>
    </location>
</feature>
<dbReference type="Proteomes" id="UP001196413">
    <property type="component" value="Unassembled WGS sequence"/>
</dbReference>